<proteinExistence type="predicted"/>
<keyword evidence="3" id="KW-1185">Reference proteome</keyword>
<keyword evidence="1" id="KW-0472">Membrane</keyword>
<sequence>MENGELEGGGGVPREHAAKPISETARFGTLVAGAYGCLCVSLSFGFNIFSGDLQKDVSSFAGRHVDHKHSGYCLCLLWYTVRLCLRLLWREACLRAGARTDYCRCAAHGTDVQRRHRCHRVAAVRLQRHLQLWHGCL</sequence>
<dbReference type="Proteomes" id="UP000284403">
    <property type="component" value="Unassembled WGS sequence"/>
</dbReference>
<keyword evidence="1" id="KW-0812">Transmembrane</keyword>
<feature type="transmembrane region" description="Helical" evidence="1">
    <location>
        <begin position="27"/>
        <end position="49"/>
    </location>
</feature>
<name>A0A3R7M7Q6_9TRYP</name>
<accession>A0A3R7M7Q6</accession>
<protein>
    <submittedName>
        <fullName evidence="2">Uncharacterized protein</fullName>
    </submittedName>
</protein>
<gene>
    <name evidence="2" type="ORF">Tco025E_06766</name>
</gene>
<reference evidence="2 3" key="1">
    <citation type="journal article" date="2018" name="BMC Genomics">
        <title>Genomic comparison of Trypanosoma conorhini and Trypanosoma rangeli to Trypanosoma cruzi strains of high and low virulence.</title>
        <authorList>
            <person name="Bradwell K.R."/>
            <person name="Koparde V.N."/>
            <person name="Matveyev A.V."/>
            <person name="Serrano M.G."/>
            <person name="Alves J.M."/>
            <person name="Parikh H."/>
            <person name="Huang B."/>
            <person name="Lee V."/>
            <person name="Espinosa-Alvarez O."/>
            <person name="Ortiz P.A."/>
            <person name="Costa-Martins A.G."/>
            <person name="Teixeira M.M."/>
            <person name="Buck G.A."/>
        </authorList>
    </citation>
    <scope>NUCLEOTIDE SEQUENCE [LARGE SCALE GENOMIC DNA]</scope>
    <source>
        <strain evidence="2 3">025E</strain>
    </source>
</reference>
<dbReference type="RefSeq" id="XP_029226237.1">
    <property type="nucleotide sequence ID" value="XM_029373638.1"/>
</dbReference>
<dbReference type="GeneID" id="40320377"/>
<evidence type="ECO:0000256" key="1">
    <source>
        <dbReference type="SAM" id="Phobius"/>
    </source>
</evidence>
<keyword evidence="1" id="KW-1133">Transmembrane helix</keyword>
<dbReference type="AlphaFoldDB" id="A0A3R7M7Q6"/>
<organism evidence="2 3">
    <name type="scientific">Trypanosoma conorhini</name>
    <dbReference type="NCBI Taxonomy" id="83891"/>
    <lineage>
        <taxon>Eukaryota</taxon>
        <taxon>Discoba</taxon>
        <taxon>Euglenozoa</taxon>
        <taxon>Kinetoplastea</taxon>
        <taxon>Metakinetoplastina</taxon>
        <taxon>Trypanosomatida</taxon>
        <taxon>Trypanosomatidae</taxon>
        <taxon>Trypanosoma</taxon>
    </lineage>
</organism>
<dbReference type="EMBL" id="MKKU01000479">
    <property type="protein sequence ID" value="RNF10587.1"/>
    <property type="molecule type" value="Genomic_DNA"/>
</dbReference>
<evidence type="ECO:0000313" key="2">
    <source>
        <dbReference type="EMBL" id="RNF10587.1"/>
    </source>
</evidence>
<evidence type="ECO:0000313" key="3">
    <source>
        <dbReference type="Proteomes" id="UP000284403"/>
    </source>
</evidence>
<comment type="caution">
    <text evidence="2">The sequence shown here is derived from an EMBL/GenBank/DDBJ whole genome shotgun (WGS) entry which is preliminary data.</text>
</comment>